<comment type="caution">
    <text evidence="2">The sequence shown here is derived from an EMBL/GenBank/DDBJ whole genome shotgun (WGS) entry which is preliminary data.</text>
</comment>
<dbReference type="AlphaFoldDB" id="A0A7X6I466"/>
<sequence length="655" mass="70704">MVVSLGLVKLASAGFDILKQSMDGAINRFDTFNKFPVVMEALGYSTQQVDASMEKLSNGIDGLPTRLDDIVSSAQQLAISTGSLEKGTDTAIALNNAFLASGASAADAARGAEQYRQMLGKGVVDMQSWRSIQETMPIAMDKVAKSFKEQGVNSVNELYDALLKGHITFDQFNNRMIELNEGVGGFADLAKKNSAGIKTSFQNLGSAVVKGLEKIIRKTDDMAKKFTGKNIAENLDGLKGIINSTFDAVVKSMDLLIPVFGLIKQGIDLVMPLIQPLIDAFMSLGDNLGSMFSGDLISNIITFFSQLGEQLGSFVANILTSLGELISNGLNLLGTYLPKVWEIGQQVFMNFVTGLIEKLPEIVEAGKGFIDKVIEGIVTNFPKVITAAFETVKNYLNYLIQNAPTIISAGIELISHLISGVLDAIPKLASTAMDVIVNFINYIIDNLPKIIETGLRIIGELAAGIIKAIPKLMGAQSEVTDSLVKGFMEINWADIGVNIIKGLIDGLWSMAGSLWDAAKSIANDVKNTITDAFTIQSPSKWARNFVGKNIMIGWEKGIEYFGKLPVNAISKVSDQVKLPMMTAESLVGMPAMAMGGAVTNNNQSSSSTAVTNNFDGFMKGANFQVRNDHDIEKIANELLKQQQLAEAQRGIRRVR</sequence>
<proteinExistence type="predicted"/>
<dbReference type="NCBIfam" id="TIGR02675">
    <property type="entry name" value="tape_meas_nterm"/>
    <property type="match status" value="1"/>
</dbReference>
<dbReference type="InterPro" id="IPR013491">
    <property type="entry name" value="Tape_meas_N"/>
</dbReference>
<reference evidence="2 3" key="1">
    <citation type="submission" date="2020-03" db="EMBL/GenBank/DDBJ databases">
        <title>Bacterial samples isolated from urine from healthy bovine heifers (Gyr breed).</title>
        <authorList>
            <person name="Giannattasio-Ferraz S."/>
            <person name="Maskeri L."/>
            <person name="Penido A."/>
            <person name="Barbosa-Stancioli E.F."/>
            <person name="Putonti C."/>
        </authorList>
    </citation>
    <scope>NUCLEOTIDE SEQUENCE [LARGE SCALE GENOMIC DNA]</scope>
    <source>
        <strain evidence="2 3">UFMG-H7</strain>
    </source>
</reference>
<dbReference type="SUPFAM" id="SSF48371">
    <property type="entry name" value="ARM repeat"/>
    <property type="match status" value="1"/>
</dbReference>
<dbReference type="InterPro" id="IPR011989">
    <property type="entry name" value="ARM-like"/>
</dbReference>
<evidence type="ECO:0000313" key="3">
    <source>
        <dbReference type="Proteomes" id="UP000521358"/>
    </source>
</evidence>
<gene>
    <name evidence="2" type="ORF">HED35_12860</name>
</gene>
<feature type="domain" description="Tape measure protein N-terminal" evidence="1">
    <location>
        <begin position="24"/>
        <end position="215"/>
    </location>
</feature>
<dbReference type="Gene3D" id="1.25.10.10">
    <property type="entry name" value="Leucine-rich Repeat Variant"/>
    <property type="match status" value="1"/>
</dbReference>
<dbReference type="InterPro" id="IPR016024">
    <property type="entry name" value="ARM-type_fold"/>
</dbReference>
<organism evidence="2 3">
    <name type="scientific">Vagococcus fluvialis</name>
    <dbReference type="NCBI Taxonomy" id="2738"/>
    <lineage>
        <taxon>Bacteria</taxon>
        <taxon>Bacillati</taxon>
        <taxon>Bacillota</taxon>
        <taxon>Bacilli</taxon>
        <taxon>Lactobacillales</taxon>
        <taxon>Enterococcaceae</taxon>
        <taxon>Vagococcus</taxon>
    </lineage>
</organism>
<protein>
    <submittedName>
        <fullName evidence="2">Tape measure protein</fullName>
    </submittedName>
</protein>
<dbReference type="Pfam" id="PF20155">
    <property type="entry name" value="TMP_3"/>
    <property type="match status" value="1"/>
</dbReference>
<evidence type="ECO:0000313" key="2">
    <source>
        <dbReference type="EMBL" id="NKC68980.1"/>
    </source>
</evidence>
<dbReference type="Proteomes" id="UP000521358">
    <property type="component" value="Unassembled WGS sequence"/>
</dbReference>
<name>A0A7X6I466_9ENTE</name>
<accession>A0A7X6I466</accession>
<dbReference type="EMBL" id="JAAVMB010000017">
    <property type="protein sequence ID" value="NKC68980.1"/>
    <property type="molecule type" value="Genomic_DNA"/>
</dbReference>
<evidence type="ECO:0000259" key="1">
    <source>
        <dbReference type="Pfam" id="PF20155"/>
    </source>
</evidence>